<gene>
    <name evidence="2" type="ORF">RDI58_020128</name>
</gene>
<evidence type="ECO:0000313" key="3">
    <source>
        <dbReference type="Proteomes" id="UP001371456"/>
    </source>
</evidence>
<feature type="domain" description="Retrovirus-related Pol polyprotein from transposon TNT 1-94-like beta-barrel" evidence="1">
    <location>
        <begin position="25"/>
        <end position="98"/>
    </location>
</feature>
<evidence type="ECO:0000259" key="1">
    <source>
        <dbReference type="Pfam" id="PF22936"/>
    </source>
</evidence>
<organism evidence="2 3">
    <name type="scientific">Solanum bulbocastanum</name>
    <name type="common">Wild potato</name>
    <dbReference type="NCBI Taxonomy" id="147425"/>
    <lineage>
        <taxon>Eukaryota</taxon>
        <taxon>Viridiplantae</taxon>
        <taxon>Streptophyta</taxon>
        <taxon>Embryophyta</taxon>
        <taxon>Tracheophyta</taxon>
        <taxon>Spermatophyta</taxon>
        <taxon>Magnoliopsida</taxon>
        <taxon>eudicotyledons</taxon>
        <taxon>Gunneridae</taxon>
        <taxon>Pentapetalae</taxon>
        <taxon>asterids</taxon>
        <taxon>lamiids</taxon>
        <taxon>Solanales</taxon>
        <taxon>Solanaceae</taxon>
        <taxon>Solanoideae</taxon>
        <taxon>Solaneae</taxon>
        <taxon>Solanum</taxon>
    </lineage>
</organism>
<proteinExistence type="predicted"/>
<comment type="caution">
    <text evidence="2">The sequence shown here is derived from an EMBL/GenBank/DDBJ whole genome shotgun (WGS) entry which is preliminary data.</text>
</comment>
<dbReference type="Proteomes" id="UP001371456">
    <property type="component" value="Unassembled WGS sequence"/>
</dbReference>
<reference evidence="2 3" key="1">
    <citation type="submission" date="2024-02" db="EMBL/GenBank/DDBJ databases">
        <title>de novo genome assembly of Solanum bulbocastanum strain 11H21.</title>
        <authorList>
            <person name="Hosaka A.J."/>
        </authorList>
    </citation>
    <scope>NUCLEOTIDE SEQUENCE [LARGE SCALE GENOMIC DNA]</scope>
    <source>
        <tissue evidence="2">Young leaves</tissue>
    </source>
</reference>
<accession>A0AAN8TC99</accession>
<dbReference type="AlphaFoldDB" id="A0AAN8TC99"/>
<name>A0AAN8TC99_SOLBU</name>
<dbReference type="InterPro" id="IPR054722">
    <property type="entry name" value="PolX-like_BBD"/>
</dbReference>
<sequence>MTQPCITDNNNVNVHVTALSMDNTWIIDSGVSDHMTKYPRKLQPLKPSSQPFIYTANGGTSPIIGEELVVLTDTLRLDTVLVVPTLDHNLLSLSQVTSSLNCTVTFCPLFCIFQDILTRGTIGYGVK</sequence>
<protein>
    <recommendedName>
        <fullName evidence="1">Retrovirus-related Pol polyprotein from transposon TNT 1-94-like beta-barrel domain-containing protein</fullName>
    </recommendedName>
</protein>
<dbReference type="Pfam" id="PF22936">
    <property type="entry name" value="Pol_BBD"/>
    <property type="match status" value="1"/>
</dbReference>
<evidence type="ECO:0000313" key="2">
    <source>
        <dbReference type="EMBL" id="KAK6782332.1"/>
    </source>
</evidence>
<dbReference type="EMBL" id="JBANQN010000008">
    <property type="protein sequence ID" value="KAK6782332.1"/>
    <property type="molecule type" value="Genomic_DNA"/>
</dbReference>
<keyword evidence="3" id="KW-1185">Reference proteome</keyword>